<dbReference type="InterPro" id="IPR014710">
    <property type="entry name" value="RmlC-like_jellyroll"/>
</dbReference>
<comment type="caution">
    <text evidence="6">The sequence shown here is derived from an EMBL/GenBank/DDBJ whole genome shotgun (WGS) entry which is preliminary data.</text>
</comment>
<dbReference type="CDD" id="cd00038">
    <property type="entry name" value="CAP_ED"/>
    <property type="match status" value="1"/>
</dbReference>
<feature type="domain" description="HTH crp-type" evidence="5">
    <location>
        <begin position="116"/>
        <end position="190"/>
    </location>
</feature>
<keyword evidence="1" id="KW-0805">Transcription regulation</keyword>
<dbReference type="Pfam" id="PF00027">
    <property type="entry name" value="cNMP_binding"/>
    <property type="match status" value="1"/>
</dbReference>
<dbReference type="SUPFAM" id="SSF51206">
    <property type="entry name" value="cAMP-binding domain-like"/>
    <property type="match status" value="1"/>
</dbReference>
<dbReference type="SMART" id="SM00419">
    <property type="entry name" value="HTH_CRP"/>
    <property type="match status" value="1"/>
</dbReference>
<proteinExistence type="predicted"/>
<dbReference type="Pfam" id="PF13545">
    <property type="entry name" value="HTH_Crp_2"/>
    <property type="match status" value="1"/>
</dbReference>
<keyword evidence="7" id="KW-1185">Reference proteome</keyword>
<dbReference type="Proteomes" id="UP000681594">
    <property type="component" value="Unassembled WGS sequence"/>
</dbReference>
<reference evidence="6 7" key="1">
    <citation type="submission" date="2021-03" db="EMBL/GenBank/DDBJ databases">
        <authorList>
            <person name="So Y."/>
        </authorList>
    </citation>
    <scope>NUCLEOTIDE SEQUENCE [LARGE SCALE GENOMIC DNA]</scope>
    <source>
        <strain evidence="6 7">SSH11</strain>
    </source>
</reference>
<dbReference type="InterPro" id="IPR036388">
    <property type="entry name" value="WH-like_DNA-bd_sf"/>
</dbReference>
<evidence type="ECO:0000313" key="7">
    <source>
        <dbReference type="Proteomes" id="UP000681594"/>
    </source>
</evidence>
<dbReference type="InterPro" id="IPR000595">
    <property type="entry name" value="cNMP-bd_dom"/>
</dbReference>
<accession>A0ABS4AKE8</accession>
<evidence type="ECO:0000313" key="6">
    <source>
        <dbReference type="EMBL" id="MBP0447512.1"/>
    </source>
</evidence>
<dbReference type="InterPro" id="IPR018490">
    <property type="entry name" value="cNMP-bd_dom_sf"/>
</dbReference>
<dbReference type="EMBL" id="JAGIZB010000039">
    <property type="protein sequence ID" value="MBP0447512.1"/>
    <property type="molecule type" value="Genomic_DNA"/>
</dbReference>
<evidence type="ECO:0000256" key="2">
    <source>
        <dbReference type="ARBA" id="ARBA00023125"/>
    </source>
</evidence>
<organism evidence="6 7">
    <name type="scientific">Pararoseomonas baculiformis</name>
    <dbReference type="NCBI Taxonomy" id="2820812"/>
    <lineage>
        <taxon>Bacteria</taxon>
        <taxon>Pseudomonadati</taxon>
        <taxon>Pseudomonadota</taxon>
        <taxon>Alphaproteobacteria</taxon>
        <taxon>Acetobacterales</taxon>
        <taxon>Acetobacteraceae</taxon>
        <taxon>Pararoseomonas</taxon>
    </lineage>
</organism>
<keyword evidence="2" id="KW-0238">DNA-binding</keyword>
<feature type="region of interest" description="Disordered" evidence="4">
    <location>
        <begin position="207"/>
        <end position="228"/>
    </location>
</feature>
<keyword evidence="3" id="KW-0804">Transcription</keyword>
<dbReference type="SUPFAM" id="SSF46785">
    <property type="entry name" value="Winged helix' DNA-binding domain"/>
    <property type="match status" value="1"/>
</dbReference>
<dbReference type="Gene3D" id="2.60.120.10">
    <property type="entry name" value="Jelly Rolls"/>
    <property type="match status" value="1"/>
</dbReference>
<gene>
    <name evidence="6" type="ORF">J8J14_22380</name>
</gene>
<name>A0ABS4AKE8_9PROT</name>
<evidence type="ECO:0000259" key="5">
    <source>
        <dbReference type="PROSITE" id="PS51063"/>
    </source>
</evidence>
<evidence type="ECO:0000256" key="3">
    <source>
        <dbReference type="ARBA" id="ARBA00023163"/>
    </source>
</evidence>
<dbReference type="InterPro" id="IPR036390">
    <property type="entry name" value="WH_DNA-bd_sf"/>
</dbReference>
<dbReference type="PROSITE" id="PS51063">
    <property type="entry name" value="HTH_CRP_2"/>
    <property type="match status" value="1"/>
</dbReference>
<protein>
    <submittedName>
        <fullName evidence="6">Crp/Fnr family transcriptional regulator</fullName>
    </submittedName>
</protein>
<evidence type="ECO:0000256" key="4">
    <source>
        <dbReference type="SAM" id="MobiDB-lite"/>
    </source>
</evidence>
<sequence>MRSYNARADIVRDGDQSHECCLVLTGFVHRSKLLKDGRRQILSFHTPGDMPDLQGLHLPVMDHSVCTLMRTTAAFIEHAAVRQITREHPGIAEAFWRDTLVDAAIFREWMTGLGQRDARERVTHLLCEISLRLRGVGLATEAGFSFPATQTDIGDALGLSTVHVNRVLQGLRGDGLVRGNLTALTILDWQGLQAAGDFDPTYLQQRPKEAKGGETSGHASLGSAQAVH</sequence>
<dbReference type="Gene3D" id="1.10.10.10">
    <property type="entry name" value="Winged helix-like DNA-binding domain superfamily/Winged helix DNA-binding domain"/>
    <property type="match status" value="1"/>
</dbReference>
<evidence type="ECO:0000256" key="1">
    <source>
        <dbReference type="ARBA" id="ARBA00023015"/>
    </source>
</evidence>
<dbReference type="InterPro" id="IPR012318">
    <property type="entry name" value="HTH_CRP"/>
</dbReference>